<sequence>MLFLNKVIIGLVAFAVGEAAAGTRRCRTRTKSLSVTVTTHAESMRSTIPSSVRTPGSPVSESFATSMLIESSVSENTSLPPTASTSGAQSSSVSTTPTPNTSIQSTTENTMPSSSVEPTTQTTQSTENSTPDASIQSTTESNRSSTSNQPVGSSTADASTQSTAESHHIEYIGSVDNRYYRAGYISPDDTKFHIRCVHPIGVGKHYTKCINFVVYI</sequence>
<name>A0ABY6URH9_BIOOC</name>
<comment type="caution">
    <text evidence="3">The sequence shown here is derived from an EMBL/GenBank/DDBJ whole genome shotgun (WGS) entry which is preliminary data.</text>
</comment>
<accession>A0ABY6URH9</accession>
<evidence type="ECO:0000256" key="2">
    <source>
        <dbReference type="SAM" id="SignalP"/>
    </source>
</evidence>
<keyword evidence="4" id="KW-1185">Reference proteome</keyword>
<organism evidence="3 4">
    <name type="scientific">Bionectria ochroleuca</name>
    <name type="common">Gliocladium roseum</name>
    <dbReference type="NCBI Taxonomy" id="29856"/>
    <lineage>
        <taxon>Eukaryota</taxon>
        <taxon>Fungi</taxon>
        <taxon>Dikarya</taxon>
        <taxon>Ascomycota</taxon>
        <taxon>Pezizomycotina</taxon>
        <taxon>Sordariomycetes</taxon>
        <taxon>Hypocreomycetidae</taxon>
        <taxon>Hypocreales</taxon>
        <taxon>Bionectriaceae</taxon>
        <taxon>Clonostachys</taxon>
    </lineage>
</organism>
<feature type="compositionally biased region" description="Low complexity" evidence="1">
    <location>
        <begin position="82"/>
        <end position="102"/>
    </location>
</feature>
<evidence type="ECO:0000256" key="1">
    <source>
        <dbReference type="SAM" id="MobiDB-lite"/>
    </source>
</evidence>
<protein>
    <submittedName>
        <fullName evidence="3">Uncharacterized protein</fullName>
    </submittedName>
</protein>
<feature type="compositionally biased region" description="Polar residues" evidence="1">
    <location>
        <begin position="72"/>
        <end position="81"/>
    </location>
</feature>
<feature type="signal peptide" evidence="2">
    <location>
        <begin position="1"/>
        <end position="19"/>
    </location>
</feature>
<evidence type="ECO:0000313" key="3">
    <source>
        <dbReference type="EMBL" id="VUC32606.1"/>
    </source>
</evidence>
<keyword evidence="2" id="KW-0732">Signal</keyword>
<proteinExistence type="predicted"/>
<reference evidence="3 4" key="1">
    <citation type="submission" date="2019-06" db="EMBL/GenBank/DDBJ databases">
        <authorList>
            <person name="Broberg M."/>
        </authorList>
    </citation>
    <scope>NUCLEOTIDE SEQUENCE [LARGE SCALE GENOMIC DNA]</scope>
</reference>
<dbReference type="Proteomes" id="UP000766486">
    <property type="component" value="Unassembled WGS sequence"/>
</dbReference>
<feature type="chain" id="PRO_5045386678" evidence="2">
    <location>
        <begin position="20"/>
        <end position="216"/>
    </location>
</feature>
<gene>
    <name evidence="3" type="ORF">CLO192961_LOCUS328850</name>
</gene>
<dbReference type="EMBL" id="CABFNS010000851">
    <property type="protein sequence ID" value="VUC32606.1"/>
    <property type="molecule type" value="Genomic_DNA"/>
</dbReference>
<evidence type="ECO:0000313" key="4">
    <source>
        <dbReference type="Proteomes" id="UP000766486"/>
    </source>
</evidence>
<feature type="compositionally biased region" description="Low complexity" evidence="1">
    <location>
        <begin position="112"/>
        <end position="164"/>
    </location>
</feature>
<feature type="region of interest" description="Disordered" evidence="1">
    <location>
        <begin position="72"/>
        <end position="165"/>
    </location>
</feature>